<proteinExistence type="predicted"/>
<name>A0A061J348_TRYRA</name>
<feature type="region of interest" description="Disordered" evidence="2">
    <location>
        <begin position="50"/>
        <end position="75"/>
    </location>
</feature>
<accession>A0A061J348</accession>
<dbReference type="VEuPathDB" id="TriTrypDB:TRSC58_03547"/>
<comment type="caution">
    <text evidence="3">The sequence shown here is derived from an EMBL/GenBank/DDBJ whole genome shotgun (WGS) entry which is preliminary data.</text>
</comment>
<gene>
    <name evidence="3" type="ORF">TRSC58_03547</name>
</gene>
<feature type="region of interest" description="Disordered" evidence="2">
    <location>
        <begin position="105"/>
        <end position="238"/>
    </location>
</feature>
<protein>
    <submittedName>
        <fullName evidence="3">Uncharacterized protein</fullName>
    </submittedName>
</protein>
<feature type="compositionally biased region" description="Basic and acidic residues" evidence="2">
    <location>
        <begin position="124"/>
        <end position="140"/>
    </location>
</feature>
<evidence type="ECO:0000313" key="3">
    <source>
        <dbReference type="EMBL" id="ESL08745.1"/>
    </source>
</evidence>
<dbReference type="EMBL" id="AUPL01003547">
    <property type="protein sequence ID" value="ESL08745.1"/>
    <property type="molecule type" value="Genomic_DNA"/>
</dbReference>
<dbReference type="Proteomes" id="UP000031737">
    <property type="component" value="Unassembled WGS sequence"/>
</dbReference>
<keyword evidence="4" id="KW-1185">Reference proteome</keyword>
<feature type="region of interest" description="Disordered" evidence="2">
    <location>
        <begin position="357"/>
        <end position="391"/>
    </location>
</feature>
<evidence type="ECO:0000256" key="1">
    <source>
        <dbReference type="SAM" id="Coils"/>
    </source>
</evidence>
<keyword evidence="1" id="KW-0175">Coiled coil</keyword>
<feature type="compositionally biased region" description="Basic and acidic residues" evidence="2">
    <location>
        <begin position="207"/>
        <end position="219"/>
    </location>
</feature>
<sequence>MFAAGVAPRVSKPPVVRVPTLEPSASSSLPLFTGTRMLRGKLHERHMQGGTLSDYYRSPHAGTDQPSPCHTDPLGELEGSANSVQIEELLRNIHETSTAAAAAVEELTGNSPPPRQIRPSLQRRPCEAEQRRSASPDRPHMTRPSPMKRTPRGESPSRPVWNQNRPTPRVKPTVSAPRTEPRRVTRGASVENRSRPWVEGLEQTPSSKEKRTAAKETSHLKGAPPTQSRPSRKLPSSARTAFSAGVVASPRTMFGGARGASTGKDEAALQPRLGLLEKSLQDVHQRAVRAEARCEELEVTLQALQMEHRDTLSRLEERNTQLNAQVQYLLQWVEHFEATRVAREVFMQEIGAGEATDGRGVEVPVPSLSTSKDGGGSPEMHTSVKSADSTGIEKALKATPIRVPPAPPMTLQLQHR</sequence>
<evidence type="ECO:0000256" key="2">
    <source>
        <dbReference type="SAM" id="MobiDB-lite"/>
    </source>
</evidence>
<reference evidence="3 4" key="1">
    <citation type="submission" date="2013-07" db="EMBL/GenBank/DDBJ databases">
        <authorList>
            <person name="Stoco P.H."/>
            <person name="Wagner G."/>
            <person name="Gerber A."/>
            <person name="Zaha A."/>
            <person name="Thompson C."/>
            <person name="Bartholomeu D.C."/>
            <person name="Luckemeyer D.D."/>
            <person name="Bahia D."/>
            <person name="Loreto E."/>
            <person name="Prestes E.B."/>
            <person name="Lima F.M."/>
            <person name="Rodrigues-Luiz G."/>
            <person name="Vallejo G.A."/>
            <person name="Filho J.F."/>
            <person name="Monteiro K.M."/>
            <person name="Tyler K.M."/>
            <person name="de Almeida L.G."/>
            <person name="Ortiz M.F."/>
            <person name="Siervo M.A."/>
            <person name="de Moraes M.H."/>
            <person name="Cunha O.L."/>
            <person name="Mendonca-Neto R."/>
            <person name="Silva R."/>
            <person name="Teixeira S.M."/>
            <person name="Murta S.M."/>
            <person name="Sincero T.C."/>
            <person name="Mendes T.A."/>
            <person name="Urmenyi T.P."/>
            <person name="Silva V.G."/>
            <person name="da Rocha W.D."/>
            <person name="Andersson B."/>
            <person name="Romanha A.J."/>
            <person name="Steindel M."/>
            <person name="de Vasconcelos A.T."/>
            <person name="Grisard E.C."/>
        </authorList>
    </citation>
    <scope>NUCLEOTIDE SEQUENCE [LARGE SCALE GENOMIC DNA]</scope>
    <source>
        <strain evidence="3 4">SC58</strain>
    </source>
</reference>
<evidence type="ECO:0000313" key="4">
    <source>
        <dbReference type="Proteomes" id="UP000031737"/>
    </source>
</evidence>
<dbReference type="OrthoDB" id="248156at2759"/>
<dbReference type="AlphaFoldDB" id="A0A061J348"/>
<feature type="coiled-coil region" evidence="1">
    <location>
        <begin position="280"/>
        <end position="325"/>
    </location>
</feature>
<organism evidence="3 4">
    <name type="scientific">Trypanosoma rangeli SC58</name>
    <dbReference type="NCBI Taxonomy" id="429131"/>
    <lineage>
        <taxon>Eukaryota</taxon>
        <taxon>Discoba</taxon>
        <taxon>Euglenozoa</taxon>
        <taxon>Kinetoplastea</taxon>
        <taxon>Metakinetoplastina</taxon>
        <taxon>Trypanosomatida</taxon>
        <taxon>Trypanosomatidae</taxon>
        <taxon>Trypanosoma</taxon>
        <taxon>Herpetosoma</taxon>
    </lineage>
</organism>